<dbReference type="Gene3D" id="1.10.1200.10">
    <property type="entry name" value="ACP-like"/>
    <property type="match status" value="1"/>
</dbReference>
<dbReference type="AlphaFoldDB" id="A0A9D1H5C2"/>
<feature type="domain" description="Carrier" evidence="1">
    <location>
        <begin position="1"/>
        <end position="75"/>
    </location>
</feature>
<dbReference type="Proteomes" id="UP000824165">
    <property type="component" value="Unassembled WGS sequence"/>
</dbReference>
<organism evidence="2 3">
    <name type="scientific">Candidatus Ornithomonoglobus intestinigallinarum</name>
    <dbReference type="NCBI Taxonomy" id="2840894"/>
    <lineage>
        <taxon>Bacteria</taxon>
        <taxon>Bacillati</taxon>
        <taxon>Bacillota</taxon>
        <taxon>Clostridia</taxon>
        <taxon>Candidatus Ornithomonoglobus</taxon>
    </lineage>
</organism>
<dbReference type="InterPro" id="IPR009081">
    <property type="entry name" value="PP-bd_ACP"/>
</dbReference>
<evidence type="ECO:0000259" key="1">
    <source>
        <dbReference type="PROSITE" id="PS50075"/>
    </source>
</evidence>
<sequence>MTTQERILKFFGEKNITGIDCDTDLFKGGYVNSLFALEIVMFLEKEFKIKIKNKDITEKNFKTVNSMAEVVEKYL</sequence>
<dbReference type="InterPro" id="IPR036736">
    <property type="entry name" value="ACP-like_sf"/>
</dbReference>
<comment type="caution">
    <text evidence="2">The sequence shown here is derived from an EMBL/GenBank/DDBJ whole genome shotgun (WGS) entry which is preliminary data.</text>
</comment>
<reference evidence="2" key="1">
    <citation type="submission" date="2020-10" db="EMBL/GenBank/DDBJ databases">
        <authorList>
            <person name="Gilroy R."/>
        </authorList>
    </citation>
    <scope>NUCLEOTIDE SEQUENCE</scope>
    <source>
        <strain evidence="2">CHK181-108</strain>
    </source>
</reference>
<proteinExistence type="predicted"/>
<dbReference type="PROSITE" id="PS50075">
    <property type="entry name" value="CARRIER"/>
    <property type="match status" value="1"/>
</dbReference>
<accession>A0A9D1H5C2</accession>
<dbReference type="EMBL" id="DVLU01000064">
    <property type="protein sequence ID" value="HIT85509.1"/>
    <property type="molecule type" value="Genomic_DNA"/>
</dbReference>
<dbReference type="SUPFAM" id="SSF47336">
    <property type="entry name" value="ACP-like"/>
    <property type="match status" value="1"/>
</dbReference>
<protein>
    <submittedName>
        <fullName evidence="2">Acyl carrier protein</fullName>
    </submittedName>
</protein>
<gene>
    <name evidence="2" type="ORF">IAA60_06340</name>
</gene>
<dbReference type="Pfam" id="PF00550">
    <property type="entry name" value="PP-binding"/>
    <property type="match status" value="1"/>
</dbReference>
<name>A0A9D1H5C2_9FIRM</name>
<reference evidence="2" key="2">
    <citation type="journal article" date="2021" name="PeerJ">
        <title>Extensive microbial diversity within the chicken gut microbiome revealed by metagenomics and culture.</title>
        <authorList>
            <person name="Gilroy R."/>
            <person name="Ravi A."/>
            <person name="Getino M."/>
            <person name="Pursley I."/>
            <person name="Horton D.L."/>
            <person name="Alikhan N.F."/>
            <person name="Baker D."/>
            <person name="Gharbi K."/>
            <person name="Hall N."/>
            <person name="Watson M."/>
            <person name="Adriaenssens E.M."/>
            <person name="Foster-Nyarko E."/>
            <person name="Jarju S."/>
            <person name="Secka A."/>
            <person name="Antonio M."/>
            <person name="Oren A."/>
            <person name="Chaudhuri R.R."/>
            <person name="La Ragione R."/>
            <person name="Hildebrand F."/>
            <person name="Pallen M.J."/>
        </authorList>
    </citation>
    <scope>NUCLEOTIDE SEQUENCE</scope>
    <source>
        <strain evidence="2">CHK181-108</strain>
    </source>
</reference>
<evidence type="ECO:0000313" key="3">
    <source>
        <dbReference type="Proteomes" id="UP000824165"/>
    </source>
</evidence>
<evidence type="ECO:0000313" key="2">
    <source>
        <dbReference type="EMBL" id="HIT85509.1"/>
    </source>
</evidence>